<dbReference type="InterPro" id="IPR011047">
    <property type="entry name" value="Quinoprotein_ADH-like_sf"/>
</dbReference>
<evidence type="ECO:0000259" key="5">
    <source>
        <dbReference type="Pfam" id="PF12894"/>
    </source>
</evidence>
<evidence type="ECO:0000313" key="6">
    <source>
        <dbReference type="EMBL" id="KAH3670064.1"/>
    </source>
</evidence>
<dbReference type="InterPro" id="IPR001680">
    <property type="entry name" value="WD40_rpt"/>
</dbReference>
<dbReference type="PANTHER" id="PTHR19856">
    <property type="entry name" value="WD-REPEATCONTAINING PROTEIN WDR1"/>
    <property type="match status" value="1"/>
</dbReference>
<dbReference type="GO" id="GO:0030042">
    <property type="term" value="P:actin filament depolymerization"/>
    <property type="evidence" value="ECO:0007669"/>
    <property type="project" value="TreeGrafter"/>
</dbReference>
<comment type="similarity">
    <text evidence="3">Belongs to the WD repeat AIP1 family.</text>
</comment>
<dbReference type="GO" id="GO:0030864">
    <property type="term" value="C:cortical actin cytoskeleton"/>
    <property type="evidence" value="ECO:0007669"/>
    <property type="project" value="TreeGrafter"/>
</dbReference>
<dbReference type="SUPFAM" id="SSF101908">
    <property type="entry name" value="Putative isomerase YbhE"/>
    <property type="match status" value="1"/>
</dbReference>
<proteinExistence type="inferred from homology"/>
<dbReference type="Pfam" id="PF12894">
    <property type="entry name" value="ANAPC4_WD40"/>
    <property type="match status" value="1"/>
</dbReference>
<organism evidence="6 7">
    <name type="scientific">Ogataea polymorpha</name>
    <dbReference type="NCBI Taxonomy" id="460523"/>
    <lineage>
        <taxon>Eukaryota</taxon>
        <taxon>Fungi</taxon>
        <taxon>Dikarya</taxon>
        <taxon>Ascomycota</taxon>
        <taxon>Saccharomycotina</taxon>
        <taxon>Pichiomycetes</taxon>
        <taxon>Pichiales</taxon>
        <taxon>Pichiaceae</taxon>
        <taxon>Ogataea</taxon>
    </lineage>
</organism>
<dbReference type="FunFam" id="2.130.10.10:FF:000167">
    <property type="entry name" value="Actin-interacting protein 1"/>
    <property type="match status" value="1"/>
</dbReference>
<feature type="repeat" description="WD" evidence="4">
    <location>
        <begin position="186"/>
        <end position="227"/>
    </location>
</feature>
<dbReference type="PANTHER" id="PTHR19856:SF0">
    <property type="entry name" value="WD REPEAT-CONTAINING PROTEIN 1"/>
    <property type="match status" value="1"/>
</dbReference>
<dbReference type="Proteomes" id="UP000788993">
    <property type="component" value="Unassembled WGS sequence"/>
</dbReference>
<dbReference type="SUPFAM" id="SSF50998">
    <property type="entry name" value="Quinoprotein alcohol dehydrogenase-like"/>
    <property type="match status" value="1"/>
</dbReference>
<evidence type="ECO:0000313" key="7">
    <source>
        <dbReference type="Proteomes" id="UP000788993"/>
    </source>
</evidence>
<evidence type="ECO:0000256" key="1">
    <source>
        <dbReference type="ARBA" id="ARBA00022574"/>
    </source>
</evidence>
<dbReference type="InterPro" id="IPR024977">
    <property type="entry name" value="Apc4-like_WD40_dom"/>
</dbReference>
<evidence type="ECO:0000256" key="3">
    <source>
        <dbReference type="ARBA" id="ARBA00038366"/>
    </source>
</evidence>
<dbReference type="FunFam" id="2.130.10.10:FF:000102">
    <property type="entry name" value="Actin-interacting protein 1"/>
    <property type="match status" value="1"/>
</dbReference>
<dbReference type="PROSITE" id="PS50294">
    <property type="entry name" value="WD_REPEATS_REGION"/>
    <property type="match status" value="2"/>
</dbReference>
<dbReference type="SMART" id="SM00320">
    <property type="entry name" value="WD40"/>
    <property type="match status" value="8"/>
</dbReference>
<comment type="caution">
    <text evidence="6">The sequence shown here is derived from an EMBL/GenBank/DDBJ whole genome shotgun (WGS) entry which is preliminary data.</text>
</comment>
<reference evidence="6" key="2">
    <citation type="submission" date="2021-01" db="EMBL/GenBank/DDBJ databases">
        <authorList>
            <person name="Schikora-Tamarit M.A."/>
        </authorList>
    </citation>
    <scope>NUCLEOTIDE SEQUENCE</scope>
    <source>
        <strain evidence="6">NCAIM Y.01608</strain>
    </source>
</reference>
<feature type="repeat" description="WD" evidence="4">
    <location>
        <begin position="511"/>
        <end position="545"/>
    </location>
</feature>
<feature type="repeat" description="WD" evidence="4">
    <location>
        <begin position="312"/>
        <end position="346"/>
    </location>
</feature>
<reference evidence="6" key="1">
    <citation type="journal article" date="2021" name="Open Biol.">
        <title>Shared evolutionary footprints suggest mitochondrial oxidative damage underlies multiple complex I losses in fungi.</title>
        <authorList>
            <person name="Schikora-Tamarit M.A."/>
            <person name="Marcet-Houben M."/>
            <person name="Nosek J."/>
            <person name="Gabaldon T."/>
        </authorList>
    </citation>
    <scope>NUCLEOTIDE SEQUENCE</scope>
    <source>
        <strain evidence="6">NCAIM Y.01608</strain>
    </source>
</reference>
<gene>
    <name evidence="6" type="ORF">OGATHE_002877</name>
</gene>
<sequence length="589" mass="63696">MSFEKIGLFAASPATSRATAVHLSYDAKSDRVVYTSGKCVYIRSVSKPDESIQFGGHNYPATVAKFSPSGFYVASGDESGNVKVWDCVSEELIVKGDYSIISGRINDLAWDADSSRIIAVGDGRERYGHCFTADSGNTVGEISGHSAPINAVSIRPCRPYRAVTVSDDAGMVFLQGPPFKFAQSVRGHHTNFVRDVRFSKDGNYAVSVGSDRLIVVYDGKTGDFVRKIEGVHSAGIFGVDWVDERSFITCSADGSIKLTSVDGNTSRTWQLEQKLENQFVGCVKTNEYVLGLTLVGDLYYFADSSESPVKIVYGHQKSITALSPVVDGIIYSGSYDGRVMKWDLATKTGDLVTGQTHSNLVVNIANTENNAVTVGWDDAIKHLDSGKLATTTTLSKQPIQADFGAEFGAVITDDELIVLDPQGREVAQHKLDYSPSSVAVSSAYIVVTNAVTFAINVYDKQFKLVGTTAPMRARPSVSKISPNGEYLACGDVNGKIHCYRLADLSLVTTRWAFHTSRINSLSWNADNDHVVSGSLDTNIIVYSVSKPAKNVKALNAHKEGVAGVSWIGENELVSGGADSCLKFWKVQFV</sequence>
<dbReference type="PROSITE" id="PS50082">
    <property type="entry name" value="WD_REPEATS_2"/>
    <property type="match status" value="5"/>
</dbReference>
<evidence type="ECO:0000256" key="2">
    <source>
        <dbReference type="ARBA" id="ARBA00022737"/>
    </source>
</evidence>
<dbReference type="Gene3D" id="2.130.10.10">
    <property type="entry name" value="YVTN repeat-like/Quinoprotein amine dehydrogenase"/>
    <property type="match status" value="2"/>
</dbReference>
<protein>
    <recommendedName>
        <fullName evidence="5">Anaphase-promoting complex subunit 4-like WD40 domain-containing protein</fullName>
    </recommendedName>
</protein>
<keyword evidence="2" id="KW-0677">Repeat</keyword>
<name>A0A9P8PF28_9ASCO</name>
<dbReference type="GO" id="GO:0051015">
    <property type="term" value="F:actin filament binding"/>
    <property type="evidence" value="ECO:0007669"/>
    <property type="project" value="TreeGrafter"/>
</dbReference>
<keyword evidence="1 4" id="KW-0853">WD repeat</keyword>
<dbReference type="Pfam" id="PF00400">
    <property type="entry name" value="WD40"/>
    <property type="match status" value="4"/>
</dbReference>
<feature type="domain" description="Anaphase-promoting complex subunit 4-like WD40" evidence="5">
    <location>
        <begin position="481"/>
        <end position="567"/>
    </location>
</feature>
<accession>A0A9P8PF28</accession>
<evidence type="ECO:0000256" key="4">
    <source>
        <dbReference type="PROSITE-ProRule" id="PRU00221"/>
    </source>
</evidence>
<feature type="repeat" description="WD" evidence="4">
    <location>
        <begin position="54"/>
        <end position="95"/>
    </location>
</feature>
<dbReference type="InterPro" id="IPR015943">
    <property type="entry name" value="WD40/YVTN_repeat-like_dom_sf"/>
</dbReference>
<keyword evidence="7" id="KW-1185">Reference proteome</keyword>
<dbReference type="EMBL" id="JAEUBD010000983">
    <property type="protein sequence ID" value="KAH3670064.1"/>
    <property type="molecule type" value="Genomic_DNA"/>
</dbReference>
<feature type="repeat" description="WD" evidence="4">
    <location>
        <begin position="554"/>
        <end position="589"/>
    </location>
</feature>
<dbReference type="AlphaFoldDB" id="A0A9P8PF28"/>